<proteinExistence type="predicted"/>
<comment type="caution">
    <text evidence="1">The sequence shown here is derived from an EMBL/GenBank/DDBJ whole genome shotgun (WGS) entry which is preliminary data.</text>
</comment>
<dbReference type="Proteomes" id="UP000216207">
    <property type="component" value="Unassembled WGS sequence"/>
</dbReference>
<protein>
    <submittedName>
        <fullName evidence="1">Uncharacterized protein</fullName>
    </submittedName>
</protein>
<accession>A0A268NXB1</accession>
<dbReference type="RefSeq" id="WP_095327103.1">
    <property type="nucleotide sequence ID" value="NZ_NPCC01000032.1"/>
</dbReference>
<dbReference type="AlphaFoldDB" id="A0A268NXB1"/>
<reference evidence="1 2" key="1">
    <citation type="submission" date="2017-07" db="EMBL/GenBank/DDBJ databases">
        <title>Isolation and whole genome analysis of endospore-forming bacteria from heroin.</title>
        <authorList>
            <person name="Kalinowski J."/>
            <person name="Ahrens B."/>
            <person name="Al-Dilaimi A."/>
            <person name="Winkler A."/>
            <person name="Wibberg D."/>
            <person name="Schleenbecker U."/>
            <person name="Ruckert C."/>
            <person name="Wolfel R."/>
            <person name="Grass G."/>
        </authorList>
    </citation>
    <scope>NUCLEOTIDE SEQUENCE [LARGE SCALE GENOMIC DNA]</scope>
    <source>
        <strain evidence="1 2">7539</strain>
    </source>
</reference>
<evidence type="ECO:0000313" key="2">
    <source>
        <dbReference type="Proteomes" id="UP000216207"/>
    </source>
</evidence>
<sequence length="162" mass="18782">MAFIYNDLIAQIKQQESGLMGIHLPMLSMHFTEFVYETRLNEDDYPSIESYIKKASYQEKREIFEVLGFKVLYMTLSGIKVIHFAEGRAYGAPTNPSIDQAFLDNKRNVFIINVEQGTTNLYFILEYQSDDALAEYTVDREALAEEQATREQIRAIFGRKKD</sequence>
<name>A0A268NXB1_SHOCL</name>
<organism evidence="1 2">
    <name type="scientific">Shouchella clausii</name>
    <name type="common">Alkalihalobacillus clausii</name>
    <dbReference type="NCBI Taxonomy" id="79880"/>
    <lineage>
        <taxon>Bacteria</taxon>
        <taxon>Bacillati</taxon>
        <taxon>Bacillota</taxon>
        <taxon>Bacilli</taxon>
        <taxon>Bacillales</taxon>
        <taxon>Bacillaceae</taxon>
        <taxon>Shouchella</taxon>
    </lineage>
</organism>
<gene>
    <name evidence="1" type="ORF">CHH72_17370</name>
</gene>
<evidence type="ECO:0000313" key="1">
    <source>
        <dbReference type="EMBL" id="PAE87655.1"/>
    </source>
</evidence>
<dbReference type="EMBL" id="NPCC01000032">
    <property type="protein sequence ID" value="PAE87655.1"/>
    <property type="molecule type" value="Genomic_DNA"/>
</dbReference>